<organism evidence="2 3">
    <name type="scientific">Cucumis sativus</name>
    <name type="common">Cucumber</name>
    <dbReference type="NCBI Taxonomy" id="3659"/>
    <lineage>
        <taxon>Eukaryota</taxon>
        <taxon>Viridiplantae</taxon>
        <taxon>Streptophyta</taxon>
        <taxon>Embryophyta</taxon>
        <taxon>Tracheophyta</taxon>
        <taxon>Spermatophyta</taxon>
        <taxon>Magnoliopsida</taxon>
        <taxon>eudicotyledons</taxon>
        <taxon>Gunneridae</taxon>
        <taxon>Pentapetalae</taxon>
        <taxon>rosids</taxon>
        <taxon>fabids</taxon>
        <taxon>Cucurbitales</taxon>
        <taxon>Cucurbitaceae</taxon>
        <taxon>Benincaseae</taxon>
        <taxon>Cucumis</taxon>
    </lineage>
</organism>
<evidence type="ECO:0000313" key="3">
    <source>
        <dbReference type="Proteomes" id="UP000029981"/>
    </source>
</evidence>
<dbReference type="eggNOG" id="ENOG502QTNF">
    <property type="taxonomic scope" value="Eukaryota"/>
</dbReference>
<dbReference type="PANTHER" id="PTHR38353:SF2">
    <property type="entry name" value="TROPOMYOSIN"/>
    <property type="match status" value="1"/>
</dbReference>
<sequence length="405" mass="46485">MRFRFGWHCRIRVWRALYRFPSWLPLCDFNRFKFSRHPTETRTQSQPLDLPTVDNGRVFAVHEDIALPNERYKYRLIHLHTTKFKFKLTEIYFLSYCGFSNTNLDSFCIYLVLDVEDQAMKISIQEHMHFATIQTMENDLNSGQVSTSTKSELKQLNEDAERMMQAKGEICSQILEKQRKIASLESDISILSQTLELIQQEKVSLGAKIIEKSTYYTKVAEDISLKFQDQQDWVNANMIRGEVDEQDLVKLESAKQASDTEGFADTVGGISSTRIYSNPNNLVEREDLLGKLESAEAKLSEVSKKKCAVVLEKSKIANLDEHLFLFQIEQSIEELKNELNDFKPELRAMDDVTLEEEYKALLSDQAGETEYSQSLQDKIAKLKGISSVIKCTCGKEYKAGVGLCT</sequence>
<reference evidence="2 3" key="2">
    <citation type="journal article" date="2009" name="PLoS ONE">
        <title>An integrated genetic and cytogenetic map of the cucumber genome.</title>
        <authorList>
            <person name="Ren Y."/>
            <person name="Zhang Z."/>
            <person name="Liu J."/>
            <person name="Staub J.E."/>
            <person name="Han Y."/>
            <person name="Cheng Z."/>
            <person name="Li X."/>
            <person name="Lu J."/>
            <person name="Miao H."/>
            <person name="Kang H."/>
            <person name="Xie B."/>
            <person name="Gu X."/>
            <person name="Wang X."/>
            <person name="Du Y."/>
            <person name="Jin W."/>
            <person name="Huang S."/>
        </authorList>
    </citation>
    <scope>NUCLEOTIDE SEQUENCE [LARGE SCALE GENOMIC DNA]</scope>
    <source>
        <strain evidence="3">cv. 9930</strain>
    </source>
</reference>
<dbReference type="EMBL" id="CM002923">
    <property type="protein sequence ID" value="KGN63085.1"/>
    <property type="molecule type" value="Genomic_DNA"/>
</dbReference>
<keyword evidence="3" id="KW-1185">Reference proteome</keyword>
<evidence type="ECO:0000256" key="1">
    <source>
        <dbReference type="SAM" id="Coils"/>
    </source>
</evidence>
<feature type="coiled-coil region" evidence="1">
    <location>
        <begin position="146"/>
        <end position="201"/>
    </location>
</feature>
<dbReference type="Gramene" id="KGN63085">
    <property type="protein sequence ID" value="KGN63085"/>
    <property type="gene ID" value="Csa_2G401450"/>
</dbReference>
<reference evidence="2 3" key="3">
    <citation type="journal article" date="2010" name="BMC Genomics">
        <title>Transcriptome sequencing and comparative analysis of cucumber flowers with different sex types.</title>
        <authorList>
            <person name="Guo S."/>
            <person name="Zheng Y."/>
            <person name="Joung J.G."/>
            <person name="Liu S."/>
            <person name="Zhang Z."/>
            <person name="Crasta O.R."/>
            <person name="Sobral B.W."/>
            <person name="Xu Y."/>
            <person name="Huang S."/>
            <person name="Fei Z."/>
        </authorList>
    </citation>
    <scope>NUCLEOTIDE SEQUENCE [LARGE SCALE GENOMIC DNA]</scope>
    <source>
        <strain evidence="3">cv. 9930</strain>
    </source>
</reference>
<name>A0A0A0LMF4_CUCSA</name>
<protein>
    <submittedName>
        <fullName evidence="2">Uncharacterized protein</fullName>
    </submittedName>
</protein>
<dbReference type="PANTHER" id="PTHR38353">
    <property type="entry name" value="TROPOMYOSIN"/>
    <property type="match status" value="1"/>
</dbReference>
<keyword evidence="1" id="KW-0175">Coiled coil</keyword>
<accession>A0A0A0LMF4</accession>
<reference evidence="2 3" key="1">
    <citation type="journal article" date="2009" name="Nat. Genet.">
        <title>The genome of the cucumber, Cucumis sativus L.</title>
        <authorList>
            <person name="Huang S."/>
            <person name="Li R."/>
            <person name="Zhang Z."/>
            <person name="Li L."/>
            <person name="Gu X."/>
            <person name="Fan W."/>
            <person name="Lucas W.J."/>
            <person name="Wang X."/>
            <person name="Xie B."/>
            <person name="Ni P."/>
            <person name="Ren Y."/>
            <person name="Zhu H."/>
            <person name="Li J."/>
            <person name="Lin K."/>
            <person name="Jin W."/>
            <person name="Fei Z."/>
            <person name="Li G."/>
            <person name="Staub J."/>
            <person name="Kilian A."/>
            <person name="van der Vossen E.A."/>
            <person name="Wu Y."/>
            <person name="Guo J."/>
            <person name="He J."/>
            <person name="Jia Z."/>
            <person name="Ren Y."/>
            <person name="Tian G."/>
            <person name="Lu Y."/>
            <person name="Ruan J."/>
            <person name="Qian W."/>
            <person name="Wang M."/>
            <person name="Huang Q."/>
            <person name="Li B."/>
            <person name="Xuan Z."/>
            <person name="Cao J."/>
            <person name="Asan"/>
            <person name="Wu Z."/>
            <person name="Zhang J."/>
            <person name="Cai Q."/>
            <person name="Bai Y."/>
            <person name="Zhao B."/>
            <person name="Han Y."/>
            <person name="Li Y."/>
            <person name="Li X."/>
            <person name="Wang S."/>
            <person name="Shi Q."/>
            <person name="Liu S."/>
            <person name="Cho W.K."/>
            <person name="Kim J.Y."/>
            <person name="Xu Y."/>
            <person name="Heller-Uszynska K."/>
            <person name="Miao H."/>
            <person name="Cheng Z."/>
            <person name="Zhang S."/>
            <person name="Wu J."/>
            <person name="Yang Y."/>
            <person name="Kang H."/>
            <person name="Li M."/>
            <person name="Liang H."/>
            <person name="Ren X."/>
            <person name="Shi Z."/>
            <person name="Wen M."/>
            <person name="Jian M."/>
            <person name="Yang H."/>
            <person name="Zhang G."/>
            <person name="Yang Z."/>
            <person name="Chen R."/>
            <person name="Liu S."/>
            <person name="Li J."/>
            <person name="Ma L."/>
            <person name="Liu H."/>
            <person name="Zhou Y."/>
            <person name="Zhao J."/>
            <person name="Fang X."/>
            <person name="Li G."/>
            <person name="Fang L."/>
            <person name="Li Y."/>
            <person name="Liu D."/>
            <person name="Zheng H."/>
            <person name="Zhang Y."/>
            <person name="Qin N."/>
            <person name="Li Z."/>
            <person name="Yang G."/>
            <person name="Yang S."/>
            <person name="Bolund L."/>
            <person name="Kristiansen K."/>
            <person name="Zheng H."/>
            <person name="Li S."/>
            <person name="Zhang X."/>
            <person name="Yang H."/>
            <person name="Wang J."/>
            <person name="Sun R."/>
            <person name="Zhang B."/>
            <person name="Jiang S."/>
            <person name="Wang J."/>
            <person name="Du Y."/>
            <person name="Li S."/>
        </authorList>
    </citation>
    <scope>NUCLEOTIDE SEQUENCE [LARGE SCALE GENOMIC DNA]</scope>
    <source>
        <strain evidence="3">cv. 9930</strain>
    </source>
</reference>
<evidence type="ECO:0000313" key="2">
    <source>
        <dbReference type="EMBL" id="KGN63085.1"/>
    </source>
</evidence>
<proteinExistence type="predicted"/>
<reference evidence="2 3" key="4">
    <citation type="journal article" date="2011" name="BMC Genomics">
        <title>RNA-Seq improves annotation of protein-coding genes in the cucumber genome.</title>
        <authorList>
            <person name="Li Z."/>
            <person name="Zhang Z."/>
            <person name="Yan P."/>
            <person name="Huang S."/>
            <person name="Fei Z."/>
            <person name="Lin K."/>
        </authorList>
    </citation>
    <scope>NUCLEOTIDE SEQUENCE [LARGE SCALE GENOMIC DNA]</scope>
    <source>
        <strain evidence="3">cv. 9930</strain>
    </source>
</reference>
<dbReference type="Proteomes" id="UP000029981">
    <property type="component" value="Chromosome 2"/>
</dbReference>
<dbReference type="AlphaFoldDB" id="A0A0A0LMF4"/>
<gene>
    <name evidence="2" type="ORF">Csa_2G401450</name>
</gene>
<dbReference type="OMA" id="RHVVKCA"/>
<dbReference type="STRING" id="3659.A0A0A0LMF4"/>